<evidence type="ECO:0000256" key="2">
    <source>
        <dbReference type="ARBA" id="ARBA00009539"/>
    </source>
</evidence>
<name>A0A317ZP75_9BACT</name>
<dbReference type="PROSITE" id="PS00075">
    <property type="entry name" value="DHFR_1"/>
    <property type="match status" value="1"/>
</dbReference>
<dbReference type="InterPro" id="IPR024072">
    <property type="entry name" value="DHFR-like_dom_sf"/>
</dbReference>
<dbReference type="GO" id="GO:0050661">
    <property type="term" value="F:NADP binding"/>
    <property type="evidence" value="ECO:0007669"/>
    <property type="project" value="InterPro"/>
</dbReference>
<dbReference type="UniPathway" id="UPA00077">
    <property type="reaction ID" value="UER00158"/>
</dbReference>
<dbReference type="Pfam" id="PF00186">
    <property type="entry name" value="DHFR_1"/>
    <property type="match status" value="1"/>
</dbReference>
<dbReference type="GO" id="GO:0004146">
    <property type="term" value="F:dihydrofolate reductase activity"/>
    <property type="evidence" value="ECO:0007669"/>
    <property type="project" value="UniProtKB-EC"/>
</dbReference>
<evidence type="ECO:0000313" key="11">
    <source>
        <dbReference type="EMBL" id="PXA05161.1"/>
    </source>
</evidence>
<evidence type="ECO:0000256" key="3">
    <source>
        <dbReference type="ARBA" id="ARBA00012856"/>
    </source>
</evidence>
<dbReference type="RefSeq" id="WP_110130162.1">
    <property type="nucleotide sequence ID" value="NZ_QHJQ01000002.1"/>
</dbReference>
<gene>
    <name evidence="11" type="ORF">DDZ13_04155</name>
</gene>
<dbReference type="GO" id="GO:0046452">
    <property type="term" value="P:dihydrofolate metabolic process"/>
    <property type="evidence" value="ECO:0007669"/>
    <property type="project" value="TreeGrafter"/>
</dbReference>
<evidence type="ECO:0000256" key="8">
    <source>
        <dbReference type="PIRNR" id="PIRNR000194"/>
    </source>
</evidence>
<dbReference type="FunCoup" id="A0A317ZP75">
    <property type="interactions" value="376"/>
</dbReference>
<dbReference type="InterPro" id="IPR012259">
    <property type="entry name" value="DHFR"/>
</dbReference>
<dbReference type="PANTHER" id="PTHR48069:SF3">
    <property type="entry name" value="DIHYDROFOLATE REDUCTASE"/>
    <property type="match status" value="1"/>
</dbReference>
<dbReference type="GO" id="GO:0046655">
    <property type="term" value="P:folic acid metabolic process"/>
    <property type="evidence" value="ECO:0007669"/>
    <property type="project" value="TreeGrafter"/>
</dbReference>
<feature type="domain" description="DHFR" evidence="10">
    <location>
        <begin position="3"/>
        <end position="155"/>
    </location>
</feature>
<proteinExistence type="inferred from homology"/>
<dbReference type="Proteomes" id="UP000247099">
    <property type="component" value="Unassembled WGS sequence"/>
</dbReference>
<dbReference type="PANTHER" id="PTHR48069">
    <property type="entry name" value="DIHYDROFOLATE REDUCTASE"/>
    <property type="match status" value="1"/>
</dbReference>
<accession>A0A317ZP75</accession>
<keyword evidence="12" id="KW-1185">Reference proteome</keyword>
<sequence>MKHFKAIAAMSENRVIGSDGDMPWNLPEDFKWFKQATMGGIMIMGRKTYESIGKPLPGRETYVLSRRELDIPGVTNITDISALQDLETDKTVWIAGGAEIYRQTLDDCDEVYLTRVHRQCEGDTFFPEFEDRFDFDEVLQKNEDFTIERWVRRQA</sequence>
<evidence type="ECO:0000259" key="10">
    <source>
        <dbReference type="PROSITE" id="PS51330"/>
    </source>
</evidence>
<keyword evidence="6 8" id="KW-0560">Oxidoreductase</keyword>
<comment type="function">
    <text evidence="7 8">Key enzyme in folate metabolism. Catalyzes an essential reaction for de novo glycine and purine synthesis, and for DNA precursor synthesis.</text>
</comment>
<evidence type="ECO:0000313" key="12">
    <source>
        <dbReference type="Proteomes" id="UP000247099"/>
    </source>
</evidence>
<evidence type="ECO:0000256" key="4">
    <source>
        <dbReference type="ARBA" id="ARBA00022563"/>
    </source>
</evidence>
<dbReference type="SUPFAM" id="SSF53597">
    <property type="entry name" value="Dihydrofolate reductase-like"/>
    <property type="match status" value="1"/>
</dbReference>
<keyword evidence="4 8" id="KW-0554">One-carbon metabolism</keyword>
<dbReference type="AlphaFoldDB" id="A0A317ZP75"/>
<reference evidence="11 12" key="1">
    <citation type="submission" date="2018-05" db="EMBL/GenBank/DDBJ databases">
        <title>Coraliomargarita sinensis sp. nov., isolated from a marine solar saltern.</title>
        <authorList>
            <person name="Zhou L.Y."/>
        </authorList>
    </citation>
    <scope>NUCLEOTIDE SEQUENCE [LARGE SCALE GENOMIC DNA]</scope>
    <source>
        <strain evidence="11 12">WN38</strain>
    </source>
</reference>
<evidence type="ECO:0000256" key="9">
    <source>
        <dbReference type="RuleBase" id="RU004474"/>
    </source>
</evidence>
<dbReference type="Gene3D" id="3.40.430.10">
    <property type="entry name" value="Dihydrofolate Reductase, subunit A"/>
    <property type="match status" value="1"/>
</dbReference>
<comment type="pathway">
    <text evidence="1 8">Cofactor biosynthesis; tetrahydrofolate biosynthesis; 5,6,7,8-tetrahydrofolate from 7,8-dihydrofolate: step 1/1.</text>
</comment>
<evidence type="ECO:0000256" key="1">
    <source>
        <dbReference type="ARBA" id="ARBA00004903"/>
    </source>
</evidence>
<dbReference type="EC" id="1.5.1.3" evidence="3 8"/>
<dbReference type="PIRSF" id="PIRSF000194">
    <property type="entry name" value="DHFR"/>
    <property type="match status" value="1"/>
</dbReference>
<protein>
    <recommendedName>
        <fullName evidence="3 8">Dihydrofolate reductase</fullName>
        <ecNumber evidence="3 8">1.5.1.3</ecNumber>
    </recommendedName>
</protein>
<organism evidence="11 12">
    <name type="scientific">Coraliomargarita sinensis</name>
    <dbReference type="NCBI Taxonomy" id="2174842"/>
    <lineage>
        <taxon>Bacteria</taxon>
        <taxon>Pseudomonadati</taxon>
        <taxon>Verrucomicrobiota</taxon>
        <taxon>Opitutia</taxon>
        <taxon>Puniceicoccales</taxon>
        <taxon>Coraliomargaritaceae</taxon>
        <taxon>Coraliomargarita</taxon>
    </lineage>
</organism>
<dbReference type="InterPro" id="IPR001796">
    <property type="entry name" value="DHFR_dom"/>
</dbReference>
<dbReference type="GO" id="GO:0006730">
    <property type="term" value="P:one-carbon metabolic process"/>
    <property type="evidence" value="ECO:0007669"/>
    <property type="project" value="UniProtKB-KW"/>
</dbReference>
<evidence type="ECO:0000256" key="6">
    <source>
        <dbReference type="ARBA" id="ARBA00023002"/>
    </source>
</evidence>
<keyword evidence="5 8" id="KW-0521">NADP</keyword>
<evidence type="ECO:0000256" key="5">
    <source>
        <dbReference type="ARBA" id="ARBA00022857"/>
    </source>
</evidence>
<dbReference type="InParanoid" id="A0A317ZP75"/>
<dbReference type="CDD" id="cd00209">
    <property type="entry name" value="DHFR"/>
    <property type="match status" value="1"/>
</dbReference>
<comment type="similarity">
    <text evidence="2 8 9">Belongs to the dihydrofolate reductase family.</text>
</comment>
<dbReference type="GO" id="GO:0046654">
    <property type="term" value="P:tetrahydrofolate biosynthetic process"/>
    <property type="evidence" value="ECO:0007669"/>
    <property type="project" value="UniProtKB-UniPathway"/>
</dbReference>
<dbReference type="PROSITE" id="PS51330">
    <property type="entry name" value="DHFR_2"/>
    <property type="match status" value="1"/>
</dbReference>
<dbReference type="PRINTS" id="PR00070">
    <property type="entry name" value="DHFR"/>
</dbReference>
<comment type="caution">
    <text evidence="11">The sequence shown here is derived from an EMBL/GenBank/DDBJ whole genome shotgun (WGS) entry which is preliminary data.</text>
</comment>
<comment type="catalytic activity">
    <reaction evidence="8">
        <text>(6S)-5,6,7,8-tetrahydrofolate + NADP(+) = 7,8-dihydrofolate + NADPH + H(+)</text>
        <dbReference type="Rhea" id="RHEA:15009"/>
        <dbReference type="ChEBI" id="CHEBI:15378"/>
        <dbReference type="ChEBI" id="CHEBI:57451"/>
        <dbReference type="ChEBI" id="CHEBI:57453"/>
        <dbReference type="ChEBI" id="CHEBI:57783"/>
        <dbReference type="ChEBI" id="CHEBI:58349"/>
        <dbReference type="EC" id="1.5.1.3"/>
    </reaction>
</comment>
<dbReference type="OrthoDB" id="9804315at2"/>
<dbReference type="EMBL" id="QHJQ01000002">
    <property type="protein sequence ID" value="PXA05161.1"/>
    <property type="molecule type" value="Genomic_DNA"/>
</dbReference>
<evidence type="ECO:0000256" key="7">
    <source>
        <dbReference type="ARBA" id="ARBA00025067"/>
    </source>
</evidence>
<dbReference type="InterPro" id="IPR017925">
    <property type="entry name" value="DHFR_CS"/>
</dbReference>